<evidence type="ECO:0000313" key="2">
    <source>
        <dbReference type="EMBL" id="KPI38473.1"/>
    </source>
</evidence>
<accession>A0A0N1NXH0</accession>
<feature type="compositionally biased region" description="Low complexity" evidence="1">
    <location>
        <begin position="61"/>
        <end position="70"/>
    </location>
</feature>
<dbReference type="Pfam" id="PF14328">
    <property type="entry name" value="DUF4385"/>
    <property type="match status" value="1"/>
</dbReference>
<dbReference type="AlphaFoldDB" id="A0A0N1NXH0"/>
<gene>
    <name evidence="2" type="ORF">AB675_4195</name>
</gene>
<protein>
    <submittedName>
        <fullName evidence="2">Uncharacterized protein</fullName>
    </submittedName>
</protein>
<evidence type="ECO:0000256" key="1">
    <source>
        <dbReference type="SAM" id="MobiDB-lite"/>
    </source>
</evidence>
<feature type="compositionally biased region" description="Basic and acidic residues" evidence="1">
    <location>
        <begin position="12"/>
        <end position="27"/>
    </location>
</feature>
<feature type="compositionally biased region" description="Basic residues" evidence="1">
    <location>
        <begin position="1"/>
        <end position="11"/>
    </location>
</feature>
<name>A0A0N1NXH0_9EURO</name>
<dbReference type="Proteomes" id="UP000038010">
    <property type="component" value="Unassembled WGS sequence"/>
</dbReference>
<evidence type="ECO:0000313" key="3">
    <source>
        <dbReference type="Proteomes" id="UP000038010"/>
    </source>
</evidence>
<proteinExistence type="predicted"/>
<organism evidence="2 3">
    <name type="scientific">Cyphellophora attinorum</name>
    <dbReference type="NCBI Taxonomy" id="1664694"/>
    <lineage>
        <taxon>Eukaryota</taxon>
        <taxon>Fungi</taxon>
        <taxon>Dikarya</taxon>
        <taxon>Ascomycota</taxon>
        <taxon>Pezizomycotina</taxon>
        <taxon>Eurotiomycetes</taxon>
        <taxon>Chaetothyriomycetidae</taxon>
        <taxon>Chaetothyriales</taxon>
        <taxon>Cyphellophoraceae</taxon>
        <taxon>Cyphellophora</taxon>
    </lineage>
</organism>
<dbReference type="EMBL" id="LFJN01000018">
    <property type="protein sequence ID" value="KPI38473.1"/>
    <property type="molecule type" value="Genomic_DNA"/>
</dbReference>
<feature type="compositionally biased region" description="Low complexity" evidence="1">
    <location>
        <begin position="28"/>
        <end position="48"/>
    </location>
</feature>
<dbReference type="GeneID" id="28736196"/>
<sequence>MPATTRHAKIAKIKEEPDTHEASKFLETKPSATPSPSSPPSKSTAEPTTTKRKSRDTLIQPPSTALPTPSLTSPSINYTYAIARGEQGVLTYEPYKSLILPFWAFRTVPIAQASASALMSIFHSYVARGDLVGADMTRKFIQMGMTRARRYANHKGGRKYDAKTGEVLEKWSGEGVGGEEGRKRREKEEASELFKGYWRRCIEDEGYLALKARWQREKQEWRSEGKLAAKEMIARRRL</sequence>
<dbReference type="OrthoDB" id="2589819at2759"/>
<dbReference type="InterPro" id="IPR025494">
    <property type="entry name" value="DUF4385"/>
</dbReference>
<keyword evidence="3" id="KW-1185">Reference proteome</keyword>
<comment type="caution">
    <text evidence="2">The sequence shown here is derived from an EMBL/GenBank/DDBJ whole genome shotgun (WGS) entry which is preliminary data.</text>
</comment>
<dbReference type="RefSeq" id="XP_017998436.1">
    <property type="nucleotide sequence ID" value="XM_018144316.1"/>
</dbReference>
<reference evidence="2 3" key="1">
    <citation type="submission" date="2015-06" db="EMBL/GenBank/DDBJ databases">
        <title>Draft genome of the ant-associated black yeast Phialophora attae CBS 131958.</title>
        <authorList>
            <person name="Moreno L.F."/>
            <person name="Stielow B.J."/>
            <person name="de Hoog S."/>
            <person name="Vicente V.A."/>
            <person name="Weiss V.A."/>
            <person name="de Vries M."/>
            <person name="Cruz L.M."/>
            <person name="Souza E.M."/>
        </authorList>
    </citation>
    <scope>NUCLEOTIDE SEQUENCE [LARGE SCALE GENOMIC DNA]</scope>
    <source>
        <strain evidence="2 3">CBS 131958</strain>
    </source>
</reference>
<feature type="region of interest" description="Disordered" evidence="1">
    <location>
        <begin position="1"/>
        <end position="70"/>
    </location>
</feature>
<dbReference type="VEuPathDB" id="FungiDB:AB675_4195"/>